<sequence>MGKIMKSGKVVVVLSGRYAGKKGLVVKTHDEGSNDRPYGHALVAGIEKYPLRITKKMSKKKVAKRTRVKPFMKVLNYNHLMPTRYSVDVTLDKQVVNKDSLREPKNRKKARMEIRKKFEERHKTGKNRWFFQKLRF</sequence>
<keyword evidence="2 4" id="KW-0689">Ribosomal protein</keyword>
<evidence type="ECO:0000256" key="3">
    <source>
        <dbReference type="ARBA" id="ARBA00023274"/>
    </source>
</evidence>
<dbReference type="InterPro" id="IPR005824">
    <property type="entry name" value="KOW"/>
</dbReference>
<dbReference type="InterPro" id="IPR008991">
    <property type="entry name" value="Translation_prot_SH3-like_sf"/>
</dbReference>
<name>Q4KTF8_SUBDO</name>
<dbReference type="Gene3D" id="2.30.30.770">
    <property type="match status" value="1"/>
</dbReference>
<evidence type="ECO:0000259" key="5">
    <source>
        <dbReference type="SMART" id="SM00739"/>
    </source>
</evidence>
<dbReference type="PANTHER" id="PTHR10497">
    <property type="entry name" value="60S RIBOSOMAL PROTEIN L27"/>
    <property type="match status" value="1"/>
</dbReference>
<dbReference type="InterPro" id="IPR001141">
    <property type="entry name" value="Ribosomal_eL27"/>
</dbReference>
<keyword evidence="3 4" id="KW-0687">Ribonucleoprotein</keyword>
<evidence type="ECO:0000256" key="2">
    <source>
        <dbReference type="ARBA" id="ARBA00022980"/>
    </source>
</evidence>
<dbReference type="PROSITE" id="PS01107">
    <property type="entry name" value="RIBOSOMAL_L27E"/>
    <property type="match status" value="1"/>
</dbReference>
<protein>
    <recommendedName>
        <fullName evidence="4">60S ribosomal protein L27</fullName>
    </recommendedName>
</protein>
<evidence type="ECO:0000313" key="6">
    <source>
        <dbReference type="EMBL" id="AAX48860.1"/>
    </source>
</evidence>
<dbReference type="InterPro" id="IPR038655">
    <property type="entry name" value="Ribosomal_eL27_sf"/>
</dbReference>
<dbReference type="GO" id="GO:0003735">
    <property type="term" value="F:structural constituent of ribosome"/>
    <property type="evidence" value="ECO:0007669"/>
    <property type="project" value="InterPro"/>
</dbReference>
<dbReference type="AlphaFoldDB" id="Q4KTF8"/>
<feature type="domain" description="KOW" evidence="5">
    <location>
        <begin position="4"/>
        <end position="31"/>
    </location>
</feature>
<dbReference type="Pfam" id="PF01777">
    <property type="entry name" value="Ribosomal_L27e"/>
    <property type="match status" value="1"/>
</dbReference>
<comment type="similarity">
    <text evidence="1 4">Belongs to the eukaryotic ribosomal protein eL27 family.</text>
</comment>
<dbReference type="SMART" id="SM00739">
    <property type="entry name" value="KOW"/>
    <property type="match status" value="1"/>
</dbReference>
<evidence type="ECO:0000256" key="1">
    <source>
        <dbReference type="ARBA" id="ARBA00009124"/>
    </source>
</evidence>
<evidence type="ECO:0000256" key="4">
    <source>
        <dbReference type="RuleBase" id="RU000575"/>
    </source>
</evidence>
<dbReference type="GO" id="GO:1990904">
    <property type="term" value="C:ribonucleoprotein complex"/>
    <property type="evidence" value="ECO:0007669"/>
    <property type="project" value="UniProtKB-KW"/>
</dbReference>
<dbReference type="Pfam" id="PF00467">
    <property type="entry name" value="KOW"/>
    <property type="match status" value="1"/>
</dbReference>
<dbReference type="FunFam" id="2.30.30.770:FF:000001">
    <property type="entry name" value="60S ribosomal protein L27"/>
    <property type="match status" value="1"/>
</dbReference>
<dbReference type="EMBL" id="AY857441">
    <property type="protein sequence ID" value="AAX48860.1"/>
    <property type="molecule type" value="mRNA"/>
</dbReference>
<proteinExistence type="evidence at transcript level"/>
<dbReference type="GO" id="GO:0005840">
    <property type="term" value="C:ribosome"/>
    <property type="evidence" value="ECO:0007669"/>
    <property type="project" value="UniProtKB-KW"/>
</dbReference>
<dbReference type="InterPro" id="IPR018262">
    <property type="entry name" value="Ribosomal_eL27_CS"/>
</dbReference>
<dbReference type="GO" id="GO:0006412">
    <property type="term" value="P:translation"/>
    <property type="evidence" value="ECO:0007669"/>
    <property type="project" value="InterPro"/>
</dbReference>
<dbReference type="InterPro" id="IPR041991">
    <property type="entry name" value="Ribosomal_eL27_KOW"/>
</dbReference>
<organism evidence="6">
    <name type="scientific">Suberites domuncula</name>
    <name type="common">Sponge</name>
    <dbReference type="NCBI Taxonomy" id="55567"/>
    <lineage>
        <taxon>Eukaryota</taxon>
        <taxon>Metazoa</taxon>
        <taxon>Porifera</taxon>
        <taxon>Demospongiae</taxon>
        <taxon>Heteroscleromorpha</taxon>
        <taxon>Suberitida</taxon>
        <taxon>Suberitidae</taxon>
        <taxon>Suberites</taxon>
    </lineage>
</organism>
<accession>Q4KTF8</accession>
<dbReference type="CDD" id="cd06090">
    <property type="entry name" value="KOW_RPL27"/>
    <property type="match status" value="1"/>
</dbReference>
<reference evidence="6" key="1">
    <citation type="journal article" date="2006" name="Gene">
        <title>The complete set of ribosomal proteins from the marine sponge Suberites domuncula.</title>
        <authorList>
            <person name="Perina D."/>
            <person name="Cetkovic H."/>
            <person name="Harcet M."/>
            <person name="Premzl M."/>
            <person name="Lukic-Bilela L."/>
            <person name="Mueller W.E.G."/>
            <person name="Gamulin V."/>
        </authorList>
    </citation>
    <scope>NUCLEOTIDE SEQUENCE</scope>
</reference>
<dbReference type="SUPFAM" id="SSF50104">
    <property type="entry name" value="Translation proteins SH3-like domain"/>
    <property type="match status" value="1"/>
</dbReference>